<feature type="compositionally biased region" description="Basic and acidic residues" evidence="1">
    <location>
        <begin position="272"/>
        <end position="289"/>
    </location>
</feature>
<protein>
    <submittedName>
        <fullName evidence="3">Transposase</fullName>
    </submittedName>
</protein>
<reference evidence="3 4" key="1">
    <citation type="submission" date="2019-09" db="EMBL/GenBank/DDBJ databases">
        <title>Whole genome shotgun sequencing (WGS) of Ellagibacter isourolithinifaciens DSM 104140(T) and Adlercreutzia muris DSM 29508(T).</title>
        <authorList>
            <person name="Stoll D.A."/>
            <person name="Danylec N."/>
            <person name="Huch M."/>
        </authorList>
    </citation>
    <scope>NUCLEOTIDE SEQUENCE [LARGE SCALE GENOMIC DNA]</scope>
    <source>
        <strain evidence="3 4">DSM 104140</strain>
    </source>
</reference>
<feature type="region of interest" description="Disordered" evidence="1">
    <location>
        <begin position="269"/>
        <end position="320"/>
    </location>
</feature>
<dbReference type="InterPro" id="IPR002560">
    <property type="entry name" value="Transposase_DDE"/>
</dbReference>
<feature type="region of interest" description="Disordered" evidence="1">
    <location>
        <begin position="1"/>
        <end position="55"/>
    </location>
</feature>
<dbReference type="Pfam" id="PF01610">
    <property type="entry name" value="DDE_Tnp_ISL3"/>
    <property type="match status" value="1"/>
</dbReference>
<evidence type="ECO:0000313" key="3">
    <source>
        <dbReference type="EMBL" id="KAB1640397.1"/>
    </source>
</evidence>
<sequence>MTRGISVKVFSPKKNRREKGPRVGYRSAQKTARHRPRGRGIRENRRGGRLARRRGQAAQVAALPLPWMRQEGPVCDVPPQARRRRAPDFGAARVFLECKLPRVECPGCGIRSAAVPRAGRASGFARELEEQVAWLAARAGKKAAAALMRIDRKSAGGICKRVCDRLDGRAGNRFDGLAGTGIDEASHKKGRKYTTVVLDHDAGRVAWCGEKHGKAVLESFFDLLAPEQRAAITVVTADGARWIAEVVEGKCPDAERVMDPFHVAGRMTDALDEVRRQARRRAGESERSGPKSPVGRPEKGDEKKPDKASEIKGCSYGFVK</sequence>
<evidence type="ECO:0000259" key="2">
    <source>
        <dbReference type="Pfam" id="PF01610"/>
    </source>
</evidence>
<comment type="caution">
    <text evidence="3">The sequence shown here is derived from an EMBL/GenBank/DDBJ whole genome shotgun (WGS) entry which is preliminary data.</text>
</comment>
<dbReference type="OrthoDB" id="3238779at2"/>
<dbReference type="PANTHER" id="PTHR33498:SF1">
    <property type="entry name" value="TRANSPOSASE FOR INSERTION SEQUENCE ELEMENT IS1557"/>
    <property type="match status" value="1"/>
</dbReference>
<proteinExistence type="predicted"/>
<feature type="domain" description="Transposase IS204/IS1001/IS1096/IS1165 DDE" evidence="2">
    <location>
        <begin position="181"/>
        <end position="289"/>
    </location>
</feature>
<dbReference type="Proteomes" id="UP000468668">
    <property type="component" value="Unassembled WGS sequence"/>
</dbReference>
<dbReference type="AlphaFoldDB" id="A0A6N6NNM0"/>
<dbReference type="PANTHER" id="PTHR33498">
    <property type="entry name" value="TRANSPOSASE FOR INSERTION SEQUENCE ELEMENT IS1557"/>
    <property type="match status" value="1"/>
</dbReference>
<keyword evidence="4" id="KW-1185">Reference proteome</keyword>
<name>A0A6N6NNM0_9ACTN</name>
<organism evidence="3 4">
    <name type="scientific">Ellagibacter isourolithinifaciens</name>
    <dbReference type="NCBI Taxonomy" id="2137581"/>
    <lineage>
        <taxon>Bacteria</taxon>
        <taxon>Bacillati</taxon>
        <taxon>Actinomycetota</taxon>
        <taxon>Coriobacteriia</taxon>
        <taxon>Eggerthellales</taxon>
        <taxon>Eggerthellaceae</taxon>
        <taxon>Ellagibacter</taxon>
    </lineage>
</organism>
<feature type="compositionally biased region" description="Basic and acidic residues" evidence="1">
    <location>
        <begin position="296"/>
        <end position="310"/>
    </location>
</feature>
<dbReference type="EMBL" id="WAJR01000013">
    <property type="protein sequence ID" value="KAB1640397.1"/>
    <property type="molecule type" value="Genomic_DNA"/>
</dbReference>
<evidence type="ECO:0000313" key="4">
    <source>
        <dbReference type="Proteomes" id="UP000468668"/>
    </source>
</evidence>
<gene>
    <name evidence="3" type="ORF">F8C90_06515</name>
</gene>
<dbReference type="InterPro" id="IPR047951">
    <property type="entry name" value="Transpos_ISL3"/>
</dbReference>
<evidence type="ECO:0000256" key="1">
    <source>
        <dbReference type="SAM" id="MobiDB-lite"/>
    </source>
</evidence>
<accession>A0A6N6NNM0</accession>